<sequence length="68" mass="7679">MLRTSRAHFIPKCHSQSPFTRTVLNKLQGMFINDVSKKGHFRVYKLKIGRTMTLSSLTIHSSNISGSS</sequence>
<reference evidence="1" key="3">
    <citation type="journal article" date="2000" name="Genome Res.">
        <title>RIKEN integrated sequence analysis (RISA) system--384-format sequencing pipeline with 384 multicapillary sequencer.</title>
        <authorList>
            <person name="Shibata K."/>
            <person name="Itoh M."/>
            <person name="Aizawa K."/>
            <person name="Nagaoka S."/>
            <person name="Sasaki N."/>
            <person name="Carninci P."/>
            <person name="Konno H."/>
            <person name="Akiyama J."/>
            <person name="Nishi K."/>
            <person name="Kitsunai T."/>
            <person name="Tashiro H."/>
            <person name="Itoh M."/>
            <person name="Sumi N."/>
            <person name="Ishii Y."/>
            <person name="Nakamura S."/>
            <person name="Hazama M."/>
            <person name="Nishine T."/>
            <person name="Harada A."/>
            <person name="Yamamoto R."/>
            <person name="Matsumoto H."/>
            <person name="Sakaguchi S."/>
            <person name="Ikegami T."/>
            <person name="Kashiwagi K."/>
            <person name="Fujiwake S."/>
            <person name="Inoue K."/>
            <person name="Togawa Y."/>
            <person name="Izawa M."/>
            <person name="Ohara E."/>
            <person name="Watahiki M."/>
            <person name="Yoneda Y."/>
            <person name="Ishikawa T."/>
            <person name="Ozawa K."/>
            <person name="Tanaka T."/>
            <person name="Matsuura S."/>
            <person name="Kawai J."/>
            <person name="Okazaki Y."/>
            <person name="Muramatsu M."/>
            <person name="Inoue Y."/>
            <person name="Kira A."/>
            <person name="Hayashizaki Y."/>
        </authorList>
    </citation>
    <scope>NUCLEOTIDE SEQUENCE</scope>
    <source>
        <strain evidence="1">C57BL/6J</strain>
        <tissue evidence="1">Inner ear</tissue>
    </source>
</reference>
<dbReference type="AlphaFoldDB" id="Q3TYS5"/>
<reference evidence="1" key="5">
    <citation type="journal article" date="2002" name="Nature">
        <title>Analysis of the mouse transcriptome based on functional annotation of 60,770 full-length cDNAs.</title>
        <authorList>
            <consortium name="The FANTOM Consortium and the RIKEN Genome Exploration Research Group Phase I and II Team"/>
        </authorList>
    </citation>
    <scope>NUCLEOTIDE SEQUENCE</scope>
    <source>
        <strain evidence="1">C57BL/6J</strain>
        <tissue evidence="1">Inner ear</tissue>
    </source>
</reference>
<reference evidence="1" key="8">
    <citation type="journal article" date="2005" name="Science">
        <title>Antisense Transcription in the Mammalian Transcriptome.</title>
        <authorList>
            <consortium name="RIKEN Genome Exploration Research Group and Genome Science Group (Genome Network Project Core Group) and the FANTOM Consortium"/>
        </authorList>
    </citation>
    <scope>NUCLEOTIDE SEQUENCE</scope>
    <source>
        <strain evidence="1">C57BL/6J</strain>
        <tissue evidence="1">Inner ear</tissue>
    </source>
</reference>
<accession>Q3TYS5</accession>
<evidence type="ECO:0000313" key="2">
    <source>
        <dbReference type="MGI" id="MGI:5011656"/>
    </source>
</evidence>
<organism evidence="1">
    <name type="scientific">Mus musculus</name>
    <name type="common">Mouse</name>
    <dbReference type="NCBI Taxonomy" id="10090"/>
    <lineage>
        <taxon>Eukaryota</taxon>
        <taxon>Metazoa</taxon>
        <taxon>Chordata</taxon>
        <taxon>Craniata</taxon>
        <taxon>Vertebrata</taxon>
        <taxon>Euteleostomi</taxon>
        <taxon>Mammalia</taxon>
        <taxon>Eutheria</taxon>
        <taxon>Euarchontoglires</taxon>
        <taxon>Glires</taxon>
        <taxon>Rodentia</taxon>
        <taxon>Myomorpha</taxon>
        <taxon>Muroidea</taxon>
        <taxon>Muridae</taxon>
        <taxon>Murinae</taxon>
        <taxon>Mus</taxon>
        <taxon>Mus</taxon>
    </lineage>
</organism>
<evidence type="ECO:0000313" key="1">
    <source>
        <dbReference type="EMBL" id="BAE34487.1"/>
    </source>
</evidence>
<gene>
    <name evidence="2" type="primary">Gm19471</name>
</gene>
<protein>
    <submittedName>
        <fullName evidence="1">Uncharacterized protein</fullName>
    </submittedName>
</protein>
<dbReference type="EMBL" id="AK157899">
    <property type="protein sequence ID" value="BAE34251.1"/>
    <property type="molecule type" value="mRNA"/>
</dbReference>
<dbReference type="EMBL" id="AK158397">
    <property type="protein sequence ID" value="BAE34487.1"/>
    <property type="molecule type" value="mRNA"/>
</dbReference>
<reference evidence="1" key="6">
    <citation type="submission" date="2004-03" db="EMBL/GenBank/DDBJ databases">
        <authorList>
            <person name="Arakawa T."/>
            <person name="Carninci P."/>
            <person name="Fukuda S."/>
            <person name="Hashizume W."/>
            <person name="Hayashida K."/>
            <person name="Hori F."/>
            <person name="Iida J."/>
            <person name="Imamura K."/>
            <person name="Imotani K."/>
            <person name="Itoh M."/>
            <person name="Kanagawa S."/>
            <person name="Kawai J."/>
            <person name="Kojima M."/>
            <person name="Konno H."/>
            <person name="Murata M."/>
            <person name="Nakamura M."/>
            <person name="Ninomiya N."/>
            <person name="Nishiyori H."/>
            <person name="Nomura K."/>
            <person name="Ohno M."/>
            <person name="Sakazume N."/>
            <person name="Sano H."/>
            <person name="Sasaki D."/>
            <person name="Shibata K."/>
            <person name="Shiraki T."/>
            <person name="Tagami M."/>
            <person name="Tagami Y."/>
            <person name="Waki K."/>
            <person name="Watahiki A."/>
            <person name="Muramatsu M."/>
            <person name="Hayashizaki Y."/>
        </authorList>
    </citation>
    <scope>NUCLEOTIDE SEQUENCE</scope>
    <source>
        <strain evidence="1">C57BL/6J</strain>
        <tissue evidence="1">Inner ear</tissue>
    </source>
</reference>
<proteinExistence type="evidence at transcript level"/>
<reference evidence="1" key="1">
    <citation type="journal article" date="1999" name="Methods Enzymol.">
        <title>High-efficiency full-length cDNA cloning.</title>
        <authorList>
            <person name="Carninci P."/>
            <person name="Hayashizaki Y."/>
        </authorList>
    </citation>
    <scope>NUCLEOTIDE SEQUENCE</scope>
    <source>
        <strain evidence="1">C57BL/6J</strain>
        <tissue evidence="1">Inner ear</tissue>
    </source>
</reference>
<reference evidence="1" key="2">
    <citation type="journal article" date="2000" name="Genome Res.">
        <title>Normalization and subtraction of cap-trapper-selected cDNAs to prepare full-length cDNA libraries for rapid discovery of new genes.</title>
        <authorList>
            <person name="Carninci P."/>
            <person name="Shibata Y."/>
            <person name="Hayatsu N."/>
            <person name="Sugahara Y."/>
            <person name="Shibata K."/>
            <person name="Itoh M."/>
            <person name="Konno H."/>
            <person name="Okazaki Y."/>
            <person name="Muramatsu M."/>
            <person name="Hayashizaki Y."/>
        </authorList>
    </citation>
    <scope>NUCLEOTIDE SEQUENCE</scope>
    <source>
        <strain evidence="1">C57BL/6J</strain>
        <tissue evidence="1">Inner ear</tissue>
    </source>
</reference>
<dbReference type="AGR" id="MGI:5011656"/>
<name>Q3TYS5_MOUSE</name>
<reference evidence="1" key="4">
    <citation type="journal article" date="2001" name="Nature">
        <title>Functional annotation of a full-length mouse cDNA collection.</title>
        <authorList>
            <consortium name="The RIKEN Genome Exploration Research Group Phase II Team and the FANTOM Consortium"/>
        </authorList>
    </citation>
    <scope>NUCLEOTIDE SEQUENCE</scope>
    <source>
        <strain evidence="1">C57BL/6J</strain>
        <tissue evidence="1">Inner ear</tissue>
    </source>
</reference>
<reference evidence="1" key="7">
    <citation type="journal article" date="2005" name="Science">
        <title>The Transcriptional Landscape of the Mammalian Genome.</title>
        <authorList>
            <consortium name="The FANTOM Consortium"/>
            <consortium name="Riken Genome Exploration Research Group and Genome Science Group (Genome Network Project Core Group)"/>
        </authorList>
    </citation>
    <scope>NUCLEOTIDE SEQUENCE</scope>
    <source>
        <strain evidence="1">C57BL/6J</strain>
        <tissue evidence="1">Inner ear</tissue>
    </source>
</reference>
<dbReference type="MGI" id="MGI:5011656">
    <property type="gene designation" value="Gm19471"/>
</dbReference>